<dbReference type="InterPro" id="IPR022742">
    <property type="entry name" value="Hydrolase_4"/>
</dbReference>
<evidence type="ECO:0000259" key="3">
    <source>
        <dbReference type="Pfam" id="PF12146"/>
    </source>
</evidence>
<dbReference type="Pfam" id="PF12146">
    <property type="entry name" value="Hydrolase_4"/>
    <property type="match status" value="1"/>
</dbReference>
<evidence type="ECO:0000256" key="2">
    <source>
        <dbReference type="ARBA" id="ARBA00022801"/>
    </source>
</evidence>
<dbReference type="InterPro" id="IPR029058">
    <property type="entry name" value="AB_hydrolase_fold"/>
</dbReference>
<accession>A0ABX8SB22</accession>
<dbReference type="PANTHER" id="PTHR22946">
    <property type="entry name" value="DIENELACTONE HYDROLASE DOMAIN-CONTAINING PROTEIN-RELATED"/>
    <property type="match status" value="1"/>
</dbReference>
<gene>
    <name evidence="4" type="ORF">KV203_06520</name>
</gene>
<evidence type="ECO:0000313" key="4">
    <source>
        <dbReference type="EMBL" id="QXQ15007.1"/>
    </source>
</evidence>
<feature type="domain" description="Serine aminopeptidase S33" evidence="3">
    <location>
        <begin position="27"/>
        <end position="260"/>
    </location>
</feature>
<comment type="similarity">
    <text evidence="1">Belongs to the AB hydrolase superfamily.</text>
</comment>
<protein>
    <submittedName>
        <fullName evidence="4">Alpha/beta fold hydrolase</fullName>
    </submittedName>
</protein>
<dbReference type="GO" id="GO:0016787">
    <property type="term" value="F:hydrolase activity"/>
    <property type="evidence" value="ECO:0007669"/>
    <property type="project" value="UniProtKB-KW"/>
</dbReference>
<dbReference type="PANTHER" id="PTHR22946:SF9">
    <property type="entry name" value="POLYKETIDE TRANSFERASE AF380"/>
    <property type="match status" value="1"/>
</dbReference>
<sequence>MDRGDVSFTSEGELCAAWLYRSDDSTRPRPLIVMGHGLGGNREMQLDAYAQRFAAAGMHVLAFDYRHFGASDGQPRQLVDLGKQRADWAAAVRYARTLPGVDSTRIALWGTALGGGHALAVAADDPYLAAVVVQCPFTSGLRAALAKGPSSVLKVGMVASLDALLAPMRRKPIGVALAGERGKCAMVSAADAPAGYQRMATASMLFDTVVSARSGFGLLFDAPARKVRQLKMPVFYAICEHDTVHPAGPARAAAAHTRNATVRQYPVGHFDIYYGETFETAVADQLEFLVSVLRP</sequence>
<proteinExistence type="inferred from homology"/>
<organism evidence="4 5">
    <name type="scientific">Skermania pinensis</name>
    <dbReference type="NCBI Taxonomy" id="39122"/>
    <lineage>
        <taxon>Bacteria</taxon>
        <taxon>Bacillati</taxon>
        <taxon>Actinomycetota</taxon>
        <taxon>Actinomycetes</taxon>
        <taxon>Mycobacteriales</taxon>
        <taxon>Gordoniaceae</taxon>
        <taxon>Skermania</taxon>
    </lineage>
</organism>
<dbReference type="InterPro" id="IPR050261">
    <property type="entry name" value="FrsA_esterase"/>
</dbReference>
<dbReference type="EMBL" id="CP079105">
    <property type="protein sequence ID" value="QXQ15007.1"/>
    <property type="molecule type" value="Genomic_DNA"/>
</dbReference>
<dbReference type="Gene3D" id="3.40.50.1820">
    <property type="entry name" value="alpha/beta hydrolase"/>
    <property type="match status" value="1"/>
</dbReference>
<evidence type="ECO:0000313" key="5">
    <source>
        <dbReference type="Proteomes" id="UP000887023"/>
    </source>
</evidence>
<dbReference type="Proteomes" id="UP000887023">
    <property type="component" value="Chromosome"/>
</dbReference>
<dbReference type="SUPFAM" id="SSF53474">
    <property type="entry name" value="alpha/beta-Hydrolases"/>
    <property type="match status" value="1"/>
</dbReference>
<keyword evidence="5" id="KW-1185">Reference proteome</keyword>
<evidence type="ECO:0000256" key="1">
    <source>
        <dbReference type="ARBA" id="ARBA00008645"/>
    </source>
</evidence>
<name>A0ABX8SB22_9ACTN</name>
<keyword evidence="2 4" id="KW-0378">Hydrolase</keyword>
<reference evidence="4" key="1">
    <citation type="submission" date="2021-07" db="EMBL/GenBank/DDBJ databases">
        <title>Candidatus Kaistella beijingensis sp. nov. isolated from a municipal wastewater treatment plant is involved in sludge foaming.</title>
        <authorList>
            <person name="Song Y."/>
            <person name="Liu S.-J."/>
        </authorList>
    </citation>
    <scope>NUCLEOTIDE SEQUENCE</scope>
    <source>
        <strain evidence="4">DSM 43998</strain>
    </source>
</reference>
<dbReference type="RefSeq" id="WP_066468931.1">
    <property type="nucleotide sequence ID" value="NZ_CBCRUZ010000024.1"/>
</dbReference>